<feature type="domain" description="Aminoglycoside phosphotransferase" evidence="1">
    <location>
        <begin position="136"/>
        <end position="341"/>
    </location>
</feature>
<feature type="domain" description="Aminoglycoside phosphotransferase" evidence="1">
    <location>
        <begin position="575"/>
        <end position="795"/>
    </location>
</feature>
<dbReference type="PANTHER" id="PTHR21310">
    <property type="entry name" value="AMINOGLYCOSIDE PHOSPHOTRANSFERASE-RELATED-RELATED"/>
    <property type="match status" value="1"/>
</dbReference>
<evidence type="ECO:0000313" key="3">
    <source>
        <dbReference type="Proteomes" id="UP000287972"/>
    </source>
</evidence>
<name>A0A428RFR7_9HYPO</name>
<dbReference type="AlphaFoldDB" id="A0A428RFR7"/>
<organism evidence="2 3">
    <name type="scientific">Fusarium floridanum</name>
    <dbReference type="NCBI Taxonomy" id="1325733"/>
    <lineage>
        <taxon>Eukaryota</taxon>
        <taxon>Fungi</taxon>
        <taxon>Dikarya</taxon>
        <taxon>Ascomycota</taxon>
        <taxon>Pezizomycotina</taxon>
        <taxon>Sordariomycetes</taxon>
        <taxon>Hypocreomycetidae</taxon>
        <taxon>Hypocreales</taxon>
        <taxon>Nectriaceae</taxon>
        <taxon>Fusarium</taxon>
        <taxon>Fusarium solani species complex</taxon>
    </lineage>
</organism>
<dbReference type="Proteomes" id="UP000287972">
    <property type="component" value="Unassembled WGS sequence"/>
</dbReference>
<dbReference type="InterPro" id="IPR035896">
    <property type="entry name" value="AN1-like_Znf"/>
</dbReference>
<sequence length="918" mass="103295">MSPYWACVVDGCQNAAAIDFGGCERCEAMYCSSHVKGVHHPCKDSALGRDELVAARTAELTALSNKINHAALVKRATELSGGKPCQLNDEDPMGYHLMGDRHIHLQLIFEDGTVWLARIPRETYWSFDKQLGNEVLASECATLRWLESVDLPAPRLHGYGLYDDPQNDVGVAFMFIDMMPGQPFDSRSPSEEQKAKVLSQWADILCTLTSHPFEESGSLGFDHDGTIKVDPMASDNTAMLPCMGPFKHAEDIYSSWAVAHLKLITEGQIFADFSLDAYIMFKYILRQIKTGVWLNRWGQVNAGPFFLKHPDDKGSHLLVDDDFQITGVISWTFARILPAYETFGPSVMSSNINDLFFGDVGLTNEDRFLDRELQHRGSPFNFYKSDEIRRLMFGLGMAVSFDHCEAIGAFQGLVATFEGQPLDWDKWWDDSLFEWRNDPFVAAQVREMSTRVPNPLPAVPRFARCSYRYCTRPSVRGPRCRSCLNDLCAIHMLPRYHRCSPDDHMSDDDDVTEARNEVEAILTQLNVSQLLQVASSLRDGKCCAFCPGKHTGRGSMMGTSNYHAWILFEDGVVWLARMPRNSTSESTPREVAEYVVESEYATLKWLESVSFPTPRAHGYGLASDPENLVGVSYILEDAMPGRPFNPQLATNEQKTHVYNQYARILIEISHHPRTQAFSFFPSDGMMRQGPIASNRDHRLEQHGPFHTSDDYFTSIAEHQMHLVADGQLYPEHAKEAFLFYRLLRDRVAPVLANTPPGFGPFYLKHADDLGDHLLVDKDYNITAVIDWQYARFVPASEAFGPSLFTANLGNLHGGVAGLCADDKLLSTCLRRQGSEDLADMMRGSELARRFHHGLSSGLSKPEVSRLIRAVLCLLDGREAPRLGVRAWVKHEWACAVGDPWRQKTMRLIQDIEIKTEGA</sequence>
<dbReference type="SUPFAM" id="SSF118310">
    <property type="entry name" value="AN1-like Zinc finger"/>
    <property type="match status" value="2"/>
</dbReference>
<gene>
    <name evidence="2" type="ORF">CEP51_010042</name>
</gene>
<protein>
    <recommendedName>
        <fullName evidence="1">Aminoglycoside phosphotransferase domain-containing protein</fullName>
    </recommendedName>
</protein>
<dbReference type="InterPro" id="IPR051678">
    <property type="entry name" value="AGP_Transferase"/>
</dbReference>
<reference evidence="2 3" key="1">
    <citation type="submission" date="2017-06" db="EMBL/GenBank/DDBJ databases">
        <title>Comparative genomic analysis of Ambrosia Fusariam Clade fungi.</title>
        <authorList>
            <person name="Stajich J.E."/>
            <person name="Carrillo J."/>
            <person name="Kijimoto T."/>
            <person name="Eskalen A."/>
            <person name="O'Donnell K."/>
            <person name="Kasson M."/>
        </authorList>
    </citation>
    <scope>NUCLEOTIDE SEQUENCE [LARGE SCALE GENOMIC DNA]</scope>
    <source>
        <strain evidence="2 3">NRRL62606</strain>
    </source>
</reference>
<keyword evidence="3" id="KW-1185">Reference proteome</keyword>
<evidence type="ECO:0000259" key="1">
    <source>
        <dbReference type="Pfam" id="PF01636"/>
    </source>
</evidence>
<dbReference type="PANTHER" id="PTHR21310:SF15">
    <property type="entry name" value="AMINOGLYCOSIDE PHOSPHOTRANSFERASE DOMAIN-CONTAINING PROTEIN"/>
    <property type="match status" value="1"/>
</dbReference>
<dbReference type="InterPro" id="IPR002575">
    <property type="entry name" value="Aminoglycoside_PTrfase"/>
</dbReference>
<proteinExistence type="predicted"/>
<accession>A0A428RFR7</accession>
<dbReference type="Pfam" id="PF01636">
    <property type="entry name" value="APH"/>
    <property type="match status" value="2"/>
</dbReference>
<dbReference type="Gene3D" id="4.10.1110.10">
    <property type="entry name" value="AN1-like Zinc finger"/>
    <property type="match status" value="1"/>
</dbReference>
<dbReference type="SUPFAM" id="SSF56112">
    <property type="entry name" value="Protein kinase-like (PK-like)"/>
    <property type="match status" value="2"/>
</dbReference>
<dbReference type="EMBL" id="NKCL01000300">
    <property type="protein sequence ID" value="RSL76341.1"/>
    <property type="molecule type" value="Genomic_DNA"/>
</dbReference>
<dbReference type="InterPro" id="IPR011009">
    <property type="entry name" value="Kinase-like_dom_sf"/>
</dbReference>
<comment type="caution">
    <text evidence="2">The sequence shown here is derived from an EMBL/GenBank/DDBJ whole genome shotgun (WGS) entry which is preliminary data.</text>
</comment>
<evidence type="ECO:0000313" key="2">
    <source>
        <dbReference type="EMBL" id="RSL76341.1"/>
    </source>
</evidence>